<dbReference type="InterPro" id="IPR036162">
    <property type="entry name" value="Resolvase-like_N_sf"/>
</dbReference>
<dbReference type="EMBL" id="WPRH01000399">
    <property type="protein sequence ID" value="MVI55473.1"/>
    <property type="molecule type" value="Genomic_DNA"/>
</dbReference>
<accession>A0A6B0BLJ7</accession>
<dbReference type="Pfam" id="PF00239">
    <property type="entry name" value="Resolvase"/>
    <property type="match status" value="1"/>
</dbReference>
<dbReference type="PANTHER" id="PTHR30461:SF23">
    <property type="entry name" value="DNA RECOMBINASE-RELATED"/>
    <property type="match status" value="1"/>
</dbReference>
<evidence type="ECO:0000313" key="4">
    <source>
        <dbReference type="EMBL" id="MVL44946.1"/>
    </source>
</evidence>
<sequence>MSIVIGYARQSVDKKKTENSVHSQINAIKKYANTHKIKDVKFISDVKSGRSTTRDGYQSMLDVIRKGECHHIIVFRINRLNRNFKDFMELQTLCEEHHVLITSLSDGRFDLSDKTQAFKIRCLAILGETESNIISENVRSANAIKAENNELLGTNAPFGYIYMNKSFHIDESKVTTIRFIFNMYVNQGWGYKKISQALINHSKLYNRTPKQVMRIITNEKYAGLIRNHFGEYEGNFEPIIEKSLFRKAETIRGSKKTLTHYHPIVLLRKKIRCICGATMTPIRMNRKHMTCPITYYICPLNDKLGYKKCSMGYFVASKIDKQVIKIIEDNIINQQMIQRLENTIHSKLSLKIKRSRPKYNQDQLITKLSKQQISIEEYKKQLNKIKEWHNKMNRYNQVNSANQLKCITQNILSNYTLYIDQLSEMITQITVNKDKEITGVFLKNTPLNLLKEKDDKHDERSTFIST</sequence>
<dbReference type="EMBL" id="WPVZ01000348">
    <property type="protein sequence ID" value="MVL44946.1"/>
    <property type="molecule type" value="Genomic_DNA"/>
</dbReference>
<organism evidence="3 5">
    <name type="scientific">Staphylococcus aureus</name>
    <dbReference type="NCBI Taxonomy" id="1280"/>
    <lineage>
        <taxon>Bacteria</taxon>
        <taxon>Bacillati</taxon>
        <taxon>Bacillota</taxon>
        <taxon>Bacilli</taxon>
        <taxon>Bacillales</taxon>
        <taxon>Staphylococcaceae</taxon>
        <taxon>Staphylococcus</taxon>
    </lineage>
</organism>
<feature type="domain" description="Recombinase" evidence="2">
    <location>
        <begin position="157"/>
        <end position="258"/>
    </location>
</feature>
<dbReference type="PROSITE" id="PS51736">
    <property type="entry name" value="RECOMBINASES_3"/>
    <property type="match status" value="1"/>
</dbReference>
<evidence type="ECO:0000313" key="6">
    <source>
        <dbReference type="Proteomes" id="UP000434412"/>
    </source>
</evidence>
<dbReference type="GO" id="GO:0000150">
    <property type="term" value="F:DNA strand exchange activity"/>
    <property type="evidence" value="ECO:0007669"/>
    <property type="project" value="InterPro"/>
</dbReference>
<reference evidence="5 6" key="1">
    <citation type="submission" date="2019-11" db="EMBL/GenBank/DDBJ databases">
        <title>Implementation of targeted gown and glove precautions to prevent Staphylococcus aureus acquisition in community-based nursing homes.</title>
        <authorList>
            <person name="Stine O.C."/>
        </authorList>
    </citation>
    <scope>NUCLEOTIDE SEQUENCE [LARGE SCALE GENOMIC DNA]</scope>
    <source>
        <strain evidence="4 6">S_2023.LVRQ.AN</strain>
        <strain evidence="3 5">S_4031.LGMP.AI</strain>
    </source>
</reference>
<comment type="caution">
    <text evidence="3">The sequence shown here is derived from an EMBL/GenBank/DDBJ whole genome shotgun (WGS) entry which is preliminary data.</text>
</comment>
<dbReference type="InterPro" id="IPR006119">
    <property type="entry name" value="Resolv_N"/>
</dbReference>
<dbReference type="PANTHER" id="PTHR30461">
    <property type="entry name" value="DNA-INVERTASE FROM LAMBDOID PROPHAGE"/>
    <property type="match status" value="1"/>
</dbReference>
<dbReference type="Proteomes" id="UP000433366">
    <property type="component" value="Unassembled WGS sequence"/>
</dbReference>
<name>A0A6B0BLJ7_STAAU</name>
<dbReference type="AlphaFoldDB" id="A0A6B0BLJ7"/>
<dbReference type="SMART" id="SM00857">
    <property type="entry name" value="Resolvase"/>
    <property type="match status" value="1"/>
</dbReference>
<evidence type="ECO:0000313" key="5">
    <source>
        <dbReference type="Proteomes" id="UP000433366"/>
    </source>
</evidence>
<dbReference type="PROSITE" id="PS51737">
    <property type="entry name" value="RECOMBINASE_DNA_BIND"/>
    <property type="match status" value="1"/>
</dbReference>
<feature type="domain" description="Resolvase/invertase-type recombinase catalytic" evidence="1">
    <location>
        <begin position="3"/>
        <end position="149"/>
    </location>
</feature>
<proteinExistence type="predicted"/>
<protein>
    <recommendedName>
        <fullName evidence="7">Recombinase family protein</fullName>
    </recommendedName>
</protein>
<dbReference type="GO" id="GO:0003677">
    <property type="term" value="F:DNA binding"/>
    <property type="evidence" value="ECO:0007669"/>
    <property type="project" value="InterPro"/>
</dbReference>
<dbReference type="InterPro" id="IPR011109">
    <property type="entry name" value="DNA_bind_recombinase_dom"/>
</dbReference>
<dbReference type="InterPro" id="IPR038109">
    <property type="entry name" value="DNA_bind_recomb_sf"/>
</dbReference>
<evidence type="ECO:0008006" key="7">
    <source>
        <dbReference type="Google" id="ProtNLM"/>
    </source>
</evidence>
<dbReference type="Proteomes" id="UP000434412">
    <property type="component" value="Unassembled WGS sequence"/>
</dbReference>
<evidence type="ECO:0000259" key="1">
    <source>
        <dbReference type="PROSITE" id="PS51736"/>
    </source>
</evidence>
<dbReference type="CDD" id="cd00338">
    <property type="entry name" value="Ser_Recombinase"/>
    <property type="match status" value="1"/>
</dbReference>
<dbReference type="Gene3D" id="3.90.1750.20">
    <property type="entry name" value="Putative Large Serine Recombinase, Chain B, Domain 2"/>
    <property type="match status" value="1"/>
</dbReference>
<dbReference type="Gene3D" id="3.40.50.1390">
    <property type="entry name" value="Resolvase, N-terminal catalytic domain"/>
    <property type="match status" value="1"/>
</dbReference>
<gene>
    <name evidence="3" type="ORF">GO793_06325</name>
    <name evidence="4" type="ORF">GO941_05505</name>
</gene>
<dbReference type="SUPFAM" id="SSF53041">
    <property type="entry name" value="Resolvase-like"/>
    <property type="match status" value="1"/>
</dbReference>
<evidence type="ECO:0000313" key="3">
    <source>
        <dbReference type="EMBL" id="MVI55473.1"/>
    </source>
</evidence>
<dbReference type="InterPro" id="IPR050639">
    <property type="entry name" value="SSR_resolvase"/>
</dbReference>
<evidence type="ECO:0000259" key="2">
    <source>
        <dbReference type="PROSITE" id="PS51737"/>
    </source>
</evidence>
<dbReference type="Pfam" id="PF07508">
    <property type="entry name" value="Recombinase"/>
    <property type="match status" value="1"/>
</dbReference>